<gene>
    <name evidence="1" type="ORF">BI344_08025</name>
</gene>
<evidence type="ECO:0000313" key="1">
    <source>
        <dbReference type="EMBL" id="OHX20410.1"/>
    </source>
</evidence>
<proteinExistence type="predicted"/>
<dbReference type="Proteomes" id="UP000180280">
    <property type="component" value="Unassembled WGS sequence"/>
</dbReference>
<organism evidence="1 2">
    <name type="scientific">Chromobacterium sphagni</name>
    <dbReference type="NCBI Taxonomy" id="1903179"/>
    <lineage>
        <taxon>Bacteria</taxon>
        <taxon>Pseudomonadati</taxon>
        <taxon>Pseudomonadota</taxon>
        <taxon>Betaproteobacteria</taxon>
        <taxon>Neisseriales</taxon>
        <taxon>Chromobacteriaceae</taxon>
        <taxon>Chromobacterium</taxon>
    </lineage>
</organism>
<evidence type="ECO:0000313" key="2">
    <source>
        <dbReference type="Proteomes" id="UP000180280"/>
    </source>
</evidence>
<keyword evidence="2" id="KW-1185">Reference proteome</keyword>
<sequence length="155" mass="18076">MAVFKCFVKMAIAVLPKNELLHLRHLCDWIVQERHQVYYKPLKIIKQSLTGPVKYDVISYYLLKRKHHGDMVPYLQFVIIFAGEIYQLPLPIPDMDYYLDGKEFEVTLFPYPTLSVDHVDKYGSVGCQVIDLTSPELVVGDELKMVMHFDELLNL</sequence>
<accession>A0ABX3CDR1</accession>
<protein>
    <submittedName>
        <fullName evidence="1">Uncharacterized protein</fullName>
    </submittedName>
</protein>
<comment type="caution">
    <text evidence="1">The sequence shown here is derived from an EMBL/GenBank/DDBJ whole genome shotgun (WGS) entry which is preliminary data.</text>
</comment>
<reference evidence="1 2" key="1">
    <citation type="submission" date="2016-09" db="EMBL/GenBank/DDBJ databases">
        <title>Chromobacterium muskegensis sp. nov., an insecticidal bacterium isolated from Sphagnum bogs.</title>
        <authorList>
            <person name="Sparks M.E."/>
            <person name="Blackburn M.B."/>
            <person name="Gundersen-Rindal D.E."/>
            <person name="Mitchell A."/>
            <person name="Farrar R."/>
            <person name="Kuhar D."/>
        </authorList>
    </citation>
    <scope>NUCLEOTIDE SEQUENCE [LARGE SCALE GENOMIC DNA]</scope>
    <source>
        <strain evidence="1 2">14B-1</strain>
    </source>
</reference>
<dbReference type="EMBL" id="MKCT01000017">
    <property type="protein sequence ID" value="OHX20410.1"/>
    <property type="molecule type" value="Genomic_DNA"/>
</dbReference>
<name>A0ABX3CDR1_9NEIS</name>